<dbReference type="Proteomes" id="UP001054892">
    <property type="component" value="Unassembled WGS sequence"/>
</dbReference>
<dbReference type="Proteomes" id="UP000509383">
    <property type="component" value="Chromosome"/>
</dbReference>
<dbReference type="Pfam" id="PF00300">
    <property type="entry name" value="His_Phos_1"/>
    <property type="match status" value="1"/>
</dbReference>
<protein>
    <submittedName>
        <fullName evidence="1">Phosphohistidine phosphatase SixA</fullName>
    </submittedName>
</protein>
<organism evidence="1 3">
    <name type="scientific">Pseudomonas tohonis</name>
    <dbReference type="NCBI Taxonomy" id="2725477"/>
    <lineage>
        <taxon>Bacteria</taxon>
        <taxon>Pseudomonadati</taxon>
        <taxon>Pseudomonadota</taxon>
        <taxon>Gammaproteobacteria</taxon>
        <taxon>Pseudomonadales</taxon>
        <taxon>Pseudomonadaceae</taxon>
        <taxon>Pseudomonas</taxon>
    </lineage>
</organism>
<evidence type="ECO:0000313" key="2">
    <source>
        <dbReference type="EMBL" id="GJN55629.1"/>
    </source>
</evidence>
<dbReference type="RefSeq" id="WP_173178328.1">
    <property type="nucleotide sequence ID" value="NZ_AP023189.1"/>
</dbReference>
<dbReference type="InterPro" id="IPR004449">
    <property type="entry name" value="SixA"/>
</dbReference>
<evidence type="ECO:0000313" key="3">
    <source>
        <dbReference type="Proteomes" id="UP000509383"/>
    </source>
</evidence>
<proteinExistence type="predicted"/>
<dbReference type="EMBL" id="AP023189">
    <property type="protein sequence ID" value="BCG24094.1"/>
    <property type="molecule type" value="Genomic_DNA"/>
</dbReference>
<dbReference type="SUPFAM" id="SSF53254">
    <property type="entry name" value="Phosphoglycerate mutase-like"/>
    <property type="match status" value="1"/>
</dbReference>
<dbReference type="InterPro" id="IPR029033">
    <property type="entry name" value="His_PPase_superfam"/>
</dbReference>
<evidence type="ECO:0000313" key="1">
    <source>
        <dbReference type="EMBL" id="BCG24094.1"/>
    </source>
</evidence>
<dbReference type="Gene3D" id="3.40.50.1240">
    <property type="entry name" value="Phosphoglycerate mutase-like"/>
    <property type="match status" value="1"/>
</dbReference>
<dbReference type="GO" id="GO:0101006">
    <property type="term" value="F:protein histidine phosphatase activity"/>
    <property type="evidence" value="ECO:0007669"/>
    <property type="project" value="InterPro"/>
</dbReference>
<dbReference type="InterPro" id="IPR013078">
    <property type="entry name" value="His_Pase_superF_clade-1"/>
</dbReference>
<accession>A0A6J4E534</accession>
<dbReference type="CDD" id="cd07067">
    <property type="entry name" value="HP_PGM_like"/>
    <property type="match status" value="1"/>
</dbReference>
<dbReference type="SMART" id="SM00855">
    <property type="entry name" value="PGAM"/>
    <property type="match status" value="1"/>
</dbReference>
<evidence type="ECO:0000313" key="4">
    <source>
        <dbReference type="Proteomes" id="UP001054892"/>
    </source>
</evidence>
<name>A0A6J4E534_9PSED</name>
<dbReference type="AlphaFoldDB" id="A0A6J4E534"/>
<dbReference type="EMBL" id="BQKM01000020">
    <property type="protein sequence ID" value="GJN55629.1"/>
    <property type="molecule type" value="Genomic_DNA"/>
</dbReference>
<gene>
    <name evidence="1" type="ORF">TUM18999_22850</name>
    <name evidence="2" type="ORF">TUM20286_53810</name>
</gene>
<dbReference type="NCBIfam" id="TIGR00249">
    <property type="entry name" value="sixA"/>
    <property type="match status" value="1"/>
</dbReference>
<reference evidence="1 3" key="1">
    <citation type="submission" date="2020-05" db="EMBL/GenBank/DDBJ databases">
        <title>Characterization of novel class B3 metallo-beta-lactamase from novel Pseudomonas species.</title>
        <authorList>
            <person name="Yamada K."/>
            <person name="Aoki K."/>
            <person name="Ishii Y."/>
        </authorList>
    </citation>
    <scope>NUCLEOTIDE SEQUENCE [LARGE SCALE GENOMIC DNA]</scope>
    <source>
        <strain evidence="1 3">TUM18999</strain>
        <strain evidence="2 4">TUM20286</strain>
    </source>
</reference>
<keyword evidence="4" id="KW-1185">Reference proteome</keyword>
<dbReference type="KEGG" id="ptw:TUM18999_22850"/>
<sequence length="154" mass="17008">MRLWLLRHGEAEPRAATDAERPLTRNGRQEVLHAAARLAGRPLQAIIASPYLRAQQSAELVREALDFPGALVTQPWLTPESDPREALARLAEREEGELLLVTHNPFVGELAGLLIHGHRQQPLPLGTASLVELEGEMALAGLMELRSLHHAHRT</sequence>
<dbReference type="GO" id="GO:0005737">
    <property type="term" value="C:cytoplasm"/>
    <property type="evidence" value="ECO:0007669"/>
    <property type="project" value="InterPro"/>
</dbReference>